<keyword evidence="2" id="KW-1185">Reference proteome</keyword>
<gene>
    <name evidence="1" type="primary">A04g503400.1_BraROA</name>
    <name evidence="1" type="ORF">IGI04_015088</name>
</gene>
<evidence type="ECO:0000313" key="1">
    <source>
        <dbReference type="EMBL" id="KAG5400481.1"/>
    </source>
</evidence>
<comment type="caution">
    <text evidence="1">The sequence shown here is derived from an EMBL/GenBank/DDBJ whole genome shotgun (WGS) entry which is preliminary data.</text>
</comment>
<sequence length="58" mass="6659">MEEFLRCKEFFLNFTIQHIPRAQNTLADKLARGARTSPSAMVYVDSVPPKWLSDQESS</sequence>
<evidence type="ECO:0008006" key="3">
    <source>
        <dbReference type="Google" id="ProtNLM"/>
    </source>
</evidence>
<organism evidence="1 2">
    <name type="scientific">Brassica rapa subsp. trilocularis</name>
    <dbReference type="NCBI Taxonomy" id="1813537"/>
    <lineage>
        <taxon>Eukaryota</taxon>
        <taxon>Viridiplantae</taxon>
        <taxon>Streptophyta</taxon>
        <taxon>Embryophyta</taxon>
        <taxon>Tracheophyta</taxon>
        <taxon>Spermatophyta</taxon>
        <taxon>Magnoliopsida</taxon>
        <taxon>eudicotyledons</taxon>
        <taxon>Gunneridae</taxon>
        <taxon>Pentapetalae</taxon>
        <taxon>rosids</taxon>
        <taxon>malvids</taxon>
        <taxon>Brassicales</taxon>
        <taxon>Brassicaceae</taxon>
        <taxon>Brassiceae</taxon>
        <taxon>Brassica</taxon>
    </lineage>
</organism>
<name>A0ABQ7MRK0_BRACM</name>
<evidence type="ECO:0000313" key="2">
    <source>
        <dbReference type="Proteomes" id="UP000823674"/>
    </source>
</evidence>
<protein>
    <recommendedName>
        <fullName evidence="3">RNase H type-1 domain-containing protein</fullName>
    </recommendedName>
</protein>
<dbReference type="EMBL" id="JADBGQ010000004">
    <property type="protein sequence ID" value="KAG5400481.1"/>
    <property type="molecule type" value="Genomic_DNA"/>
</dbReference>
<dbReference type="Proteomes" id="UP000823674">
    <property type="component" value="Chromosome A04"/>
</dbReference>
<proteinExistence type="predicted"/>
<accession>A0ABQ7MRK0</accession>
<reference evidence="1 2" key="1">
    <citation type="submission" date="2021-03" db="EMBL/GenBank/DDBJ databases">
        <authorList>
            <person name="King G.J."/>
            <person name="Bancroft I."/>
            <person name="Baten A."/>
            <person name="Bloomfield J."/>
            <person name="Borpatragohain P."/>
            <person name="He Z."/>
            <person name="Irish N."/>
            <person name="Irwin J."/>
            <person name="Liu K."/>
            <person name="Mauleon R.P."/>
            <person name="Moore J."/>
            <person name="Morris R."/>
            <person name="Ostergaard L."/>
            <person name="Wang B."/>
            <person name="Wells R."/>
        </authorList>
    </citation>
    <scope>NUCLEOTIDE SEQUENCE [LARGE SCALE GENOMIC DNA]</scope>
    <source>
        <strain evidence="1">R-o-18</strain>
        <tissue evidence="1">Leaf</tissue>
    </source>
</reference>